<name>A0A2A6BJ81_PRIPA</name>
<accession>A0A8R1ZAI3</accession>
<protein>
    <submittedName>
        <fullName evidence="1">Uncharacterized protein</fullName>
    </submittedName>
</protein>
<dbReference type="EnsemblMetazoa" id="PPA45331.1">
    <property type="protein sequence ID" value="PPA45331.1"/>
    <property type="gene ID" value="WBGene00283700"/>
</dbReference>
<keyword evidence="2" id="KW-1185">Reference proteome</keyword>
<dbReference type="Proteomes" id="UP000005239">
    <property type="component" value="Unassembled WGS sequence"/>
</dbReference>
<dbReference type="AlphaFoldDB" id="A0A2A6BJ81"/>
<accession>A0A2A6BJ81</accession>
<sequence>MPFDAGKLYIYNGGGSIVMASSSREDIIHQFTDLLARVSDKQDINLYASTAIINVIRRLRSRRDLTFFKNINNDRV</sequence>
<proteinExistence type="predicted"/>
<evidence type="ECO:0000313" key="1">
    <source>
        <dbReference type="EnsemblMetazoa" id="PPA45331.1"/>
    </source>
</evidence>
<organism evidence="1 2">
    <name type="scientific">Pristionchus pacificus</name>
    <name type="common">Parasitic nematode worm</name>
    <dbReference type="NCBI Taxonomy" id="54126"/>
    <lineage>
        <taxon>Eukaryota</taxon>
        <taxon>Metazoa</taxon>
        <taxon>Ecdysozoa</taxon>
        <taxon>Nematoda</taxon>
        <taxon>Chromadorea</taxon>
        <taxon>Rhabditida</taxon>
        <taxon>Rhabditina</taxon>
        <taxon>Diplogasteromorpha</taxon>
        <taxon>Diplogasteroidea</taxon>
        <taxon>Neodiplogasteridae</taxon>
        <taxon>Pristionchus</taxon>
    </lineage>
</organism>
<reference evidence="2" key="1">
    <citation type="journal article" date="2008" name="Nat. Genet.">
        <title>The Pristionchus pacificus genome provides a unique perspective on nematode lifestyle and parasitism.</title>
        <authorList>
            <person name="Dieterich C."/>
            <person name="Clifton S.W."/>
            <person name="Schuster L.N."/>
            <person name="Chinwalla A."/>
            <person name="Delehaunty K."/>
            <person name="Dinkelacker I."/>
            <person name="Fulton L."/>
            <person name="Fulton R."/>
            <person name="Godfrey J."/>
            <person name="Minx P."/>
            <person name="Mitreva M."/>
            <person name="Roeseler W."/>
            <person name="Tian H."/>
            <person name="Witte H."/>
            <person name="Yang S.P."/>
            <person name="Wilson R.K."/>
            <person name="Sommer R.J."/>
        </authorList>
    </citation>
    <scope>NUCLEOTIDE SEQUENCE [LARGE SCALE GENOMIC DNA]</scope>
    <source>
        <strain evidence="2">PS312</strain>
    </source>
</reference>
<reference evidence="1" key="2">
    <citation type="submission" date="2022-06" db="UniProtKB">
        <authorList>
            <consortium name="EnsemblMetazoa"/>
        </authorList>
    </citation>
    <scope>IDENTIFICATION</scope>
    <source>
        <strain evidence="1">PS312</strain>
    </source>
</reference>
<evidence type="ECO:0000313" key="2">
    <source>
        <dbReference type="Proteomes" id="UP000005239"/>
    </source>
</evidence>
<gene>
    <name evidence="1" type="primary">WBGene00283700</name>
</gene>